<dbReference type="Proteomes" id="UP000799777">
    <property type="component" value="Unassembled WGS sequence"/>
</dbReference>
<name>A0A9P4LNB4_9PLEO</name>
<evidence type="ECO:0000256" key="1">
    <source>
        <dbReference type="ARBA" id="ARBA00022737"/>
    </source>
</evidence>
<dbReference type="AlphaFoldDB" id="A0A9P4LNB4"/>
<dbReference type="EMBL" id="ML978189">
    <property type="protein sequence ID" value="KAF2030527.1"/>
    <property type="molecule type" value="Genomic_DNA"/>
</dbReference>
<dbReference type="InterPro" id="IPR015915">
    <property type="entry name" value="Kelch-typ_b-propeller"/>
</dbReference>
<protein>
    <submittedName>
        <fullName evidence="3">Kelch repeat protein-like protein</fullName>
    </submittedName>
</protein>
<sequence>MPIHFLKGTWTRLLDTERLKRSSQVLSVIDQTVCIFGGEVQPRQPVDNKVDVFSLKPDTPNLETKSLSEAPSPRVGSASAVVNGKMYLFSGRGGTDMAAIEEDGAVWSFDPATSSWSSINPADQSKPYPPARSYHCSTSDGKSSIFVHAGCPAKGRLSDLWKFDVSERTWTQLPDAPAPHRGGTSIAHSGGKLYRMNGFDGNTEQGGSIDIFDIASNSWSTETFKGDGNDGPEARSVCVVLPVRLAKKDKLLTLFGEHDPSSLGHARAGKMLSDVWVYDISEKWWTQLQPNAPDGVPDPRGWFDADVVKASSGNDSIILHGGLGENNERLTDVWLLSF</sequence>
<proteinExistence type="predicted"/>
<dbReference type="GO" id="GO:0019760">
    <property type="term" value="P:glucosinolate metabolic process"/>
    <property type="evidence" value="ECO:0007669"/>
    <property type="project" value="UniProtKB-ARBA"/>
</dbReference>
<dbReference type="SUPFAM" id="SSF117281">
    <property type="entry name" value="Kelch motif"/>
    <property type="match status" value="1"/>
</dbReference>
<evidence type="ECO:0000313" key="4">
    <source>
        <dbReference type="Proteomes" id="UP000799777"/>
    </source>
</evidence>
<accession>A0A9P4LNB4</accession>
<dbReference type="Pfam" id="PF24681">
    <property type="entry name" value="Kelch_KLHDC2_KLHL20_DRC7"/>
    <property type="match status" value="1"/>
</dbReference>
<keyword evidence="1" id="KW-0677">Repeat</keyword>
<dbReference type="OrthoDB" id="10250130at2759"/>
<reference evidence="3" key="1">
    <citation type="journal article" date="2020" name="Stud. Mycol.">
        <title>101 Dothideomycetes genomes: a test case for predicting lifestyles and emergence of pathogens.</title>
        <authorList>
            <person name="Haridas S."/>
            <person name="Albert R."/>
            <person name="Binder M."/>
            <person name="Bloem J."/>
            <person name="Labutti K."/>
            <person name="Salamov A."/>
            <person name="Andreopoulos B."/>
            <person name="Baker S."/>
            <person name="Barry K."/>
            <person name="Bills G."/>
            <person name="Bluhm B."/>
            <person name="Cannon C."/>
            <person name="Castanera R."/>
            <person name="Culley D."/>
            <person name="Daum C."/>
            <person name="Ezra D."/>
            <person name="Gonzalez J."/>
            <person name="Henrissat B."/>
            <person name="Kuo A."/>
            <person name="Liang C."/>
            <person name="Lipzen A."/>
            <person name="Lutzoni F."/>
            <person name="Magnuson J."/>
            <person name="Mondo S."/>
            <person name="Nolan M."/>
            <person name="Ohm R."/>
            <person name="Pangilinan J."/>
            <person name="Park H.-J."/>
            <person name="Ramirez L."/>
            <person name="Alfaro M."/>
            <person name="Sun H."/>
            <person name="Tritt A."/>
            <person name="Yoshinaga Y."/>
            <person name="Zwiers L.-H."/>
            <person name="Turgeon B."/>
            <person name="Goodwin S."/>
            <person name="Spatafora J."/>
            <person name="Crous P."/>
            <person name="Grigoriev I."/>
        </authorList>
    </citation>
    <scope>NUCLEOTIDE SEQUENCE</scope>
    <source>
        <strain evidence="3">CBS 110217</strain>
    </source>
</reference>
<comment type="caution">
    <text evidence="3">The sequence shown here is derived from an EMBL/GenBank/DDBJ whole genome shotgun (WGS) entry which is preliminary data.</text>
</comment>
<dbReference type="PANTHER" id="PTHR47435">
    <property type="entry name" value="KELCH REPEAT PROTEIN (AFU_ORTHOLOGUE AFUA_5G12780)"/>
    <property type="match status" value="1"/>
</dbReference>
<dbReference type="PANTHER" id="PTHR47435:SF4">
    <property type="entry name" value="KELCH REPEAT PROTEIN (AFU_ORTHOLOGUE AFUA_5G12780)"/>
    <property type="match status" value="1"/>
</dbReference>
<gene>
    <name evidence="3" type="ORF">EK21DRAFT_111842</name>
</gene>
<organism evidence="3 4">
    <name type="scientific">Setomelanomma holmii</name>
    <dbReference type="NCBI Taxonomy" id="210430"/>
    <lineage>
        <taxon>Eukaryota</taxon>
        <taxon>Fungi</taxon>
        <taxon>Dikarya</taxon>
        <taxon>Ascomycota</taxon>
        <taxon>Pezizomycotina</taxon>
        <taxon>Dothideomycetes</taxon>
        <taxon>Pleosporomycetidae</taxon>
        <taxon>Pleosporales</taxon>
        <taxon>Pleosporineae</taxon>
        <taxon>Phaeosphaeriaceae</taxon>
        <taxon>Setomelanomma</taxon>
    </lineage>
</organism>
<dbReference type="Gene3D" id="2.120.10.80">
    <property type="entry name" value="Kelch-type beta propeller"/>
    <property type="match status" value="2"/>
</dbReference>
<evidence type="ECO:0000313" key="3">
    <source>
        <dbReference type="EMBL" id="KAF2030527.1"/>
    </source>
</evidence>
<keyword evidence="2" id="KW-0408">Iron</keyword>
<evidence type="ECO:0000256" key="2">
    <source>
        <dbReference type="ARBA" id="ARBA00023004"/>
    </source>
</evidence>
<keyword evidence="4" id="KW-1185">Reference proteome</keyword>